<dbReference type="Gene3D" id="1.10.760.10">
    <property type="entry name" value="Cytochrome c-like domain"/>
    <property type="match status" value="1"/>
</dbReference>
<dbReference type="PROSITE" id="PS51007">
    <property type="entry name" value="CYTC"/>
    <property type="match status" value="1"/>
</dbReference>
<keyword evidence="9" id="KW-1185">Reference proteome</keyword>
<evidence type="ECO:0000256" key="2">
    <source>
        <dbReference type="ARBA" id="ARBA00022723"/>
    </source>
</evidence>
<evidence type="ECO:0000259" key="7">
    <source>
        <dbReference type="PROSITE" id="PS51007"/>
    </source>
</evidence>
<keyword evidence="1 4" id="KW-0349">Heme</keyword>
<feature type="domain" description="Cytochrome c" evidence="7">
    <location>
        <begin position="87"/>
        <end position="166"/>
    </location>
</feature>
<accession>A0A560JRW8</accession>
<dbReference type="Proteomes" id="UP000315914">
    <property type="component" value="Unassembled WGS sequence"/>
</dbReference>
<evidence type="ECO:0000313" key="9">
    <source>
        <dbReference type="Proteomes" id="UP000315914"/>
    </source>
</evidence>
<evidence type="ECO:0000256" key="5">
    <source>
        <dbReference type="SAM" id="MobiDB-lite"/>
    </source>
</evidence>
<dbReference type="EMBL" id="VITW01000005">
    <property type="protein sequence ID" value="TWB73892.1"/>
    <property type="molecule type" value="Genomic_DNA"/>
</dbReference>
<evidence type="ECO:0000256" key="3">
    <source>
        <dbReference type="ARBA" id="ARBA00023004"/>
    </source>
</evidence>
<evidence type="ECO:0000256" key="6">
    <source>
        <dbReference type="SAM" id="SignalP"/>
    </source>
</evidence>
<dbReference type="AlphaFoldDB" id="A0A560JRW8"/>
<sequence>MMSAIALRASVLSLLLMAVPDDAMLAQQALPQSQEAQMPTLAPRPNFGGSVGNGRPGVFMQVPVTTLFPGAQPDPPQIKNPVQGDPNAEQRGMTYYISFNCVGCHAANGGGGMGPALSNNLFTYGSQPEHIYLSIYQGRPNGMPAWGGVLPDSVIWDLVTYIGKISNEPSRQWGRTFSANPLSPEIEQVPSEQVSTTDPWSATKSFNFGQKP</sequence>
<dbReference type="InterPro" id="IPR036909">
    <property type="entry name" value="Cyt_c-like_dom_sf"/>
</dbReference>
<reference evidence="8 9" key="1">
    <citation type="submission" date="2019-06" db="EMBL/GenBank/DDBJ databases">
        <title>Genomic Encyclopedia of Type Strains, Phase IV (KMG-V): Genome sequencing to study the core and pangenomes of soil and plant-associated prokaryotes.</title>
        <authorList>
            <person name="Whitman W."/>
        </authorList>
    </citation>
    <scope>NUCLEOTIDE SEQUENCE [LARGE SCALE GENOMIC DNA]</scope>
    <source>
        <strain evidence="8 9">BR 10556</strain>
    </source>
</reference>
<feature type="region of interest" description="Disordered" evidence="5">
    <location>
        <begin position="184"/>
        <end position="212"/>
    </location>
</feature>
<dbReference type="SUPFAM" id="SSF46626">
    <property type="entry name" value="Cytochrome c"/>
    <property type="match status" value="1"/>
</dbReference>
<feature type="chain" id="PRO_5022142385" evidence="6">
    <location>
        <begin position="19"/>
        <end position="212"/>
    </location>
</feature>
<dbReference type="STRING" id="1399419.A5906_30115"/>
<proteinExistence type="predicted"/>
<evidence type="ECO:0000256" key="4">
    <source>
        <dbReference type="PROSITE-ProRule" id="PRU00433"/>
    </source>
</evidence>
<gene>
    <name evidence="8" type="ORF">FBZ95_105143</name>
</gene>
<dbReference type="GO" id="GO:0046872">
    <property type="term" value="F:metal ion binding"/>
    <property type="evidence" value="ECO:0007669"/>
    <property type="project" value="UniProtKB-KW"/>
</dbReference>
<protein>
    <submittedName>
        <fullName evidence="8">Cytochrome c oxidase cbb3-type subunit 3</fullName>
    </submittedName>
</protein>
<dbReference type="Pfam" id="PF13442">
    <property type="entry name" value="Cytochrome_CBB3"/>
    <property type="match status" value="1"/>
</dbReference>
<keyword evidence="6" id="KW-0732">Signal</keyword>
<evidence type="ECO:0000313" key="8">
    <source>
        <dbReference type="EMBL" id="TWB73892.1"/>
    </source>
</evidence>
<evidence type="ECO:0000256" key="1">
    <source>
        <dbReference type="ARBA" id="ARBA00022617"/>
    </source>
</evidence>
<dbReference type="GO" id="GO:0009055">
    <property type="term" value="F:electron transfer activity"/>
    <property type="evidence" value="ECO:0007669"/>
    <property type="project" value="InterPro"/>
</dbReference>
<comment type="caution">
    <text evidence="8">The sequence shown here is derived from an EMBL/GenBank/DDBJ whole genome shotgun (WGS) entry which is preliminary data.</text>
</comment>
<name>A0A560JRW8_9BRAD</name>
<dbReference type="InterPro" id="IPR009056">
    <property type="entry name" value="Cyt_c-like_dom"/>
</dbReference>
<feature type="signal peptide" evidence="6">
    <location>
        <begin position="1"/>
        <end position="18"/>
    </location>
</feature>
<keyword evidence="2 4" id="KW-0479">Metal-binding</keyword>
<keyword evidence="3 4" id="KW-0408">Iron</keyword>
<feature type="compositionally biased region" description="Polar residues" evidence="5">
    <location>
        <begin position="190"/>
        <end position="212"/>
    </location>
</feature>
<organism evidence="8 9">
    <name type="scientific">Bradyrhizobium sacchari</name>
    <dbReference type="NCBI Taxonomy" id="1399419"/>
    <lineage>
        <taxon>Bacteria</taxon>
        <taxon>Pseudomonadati</taxon>
        <taxon>Pseudomonadota</taxon>
        <taxon>Alphaproteobacteria</taxon>
        <taxon>Hyphomicrobiales</taxon>
        <taxon>Nitrobacteraceae</taxon>
        <taxon>Bradyrhizobium</taxon>
    </lineage>
</organism>
<dbReference type="GO" id="GO:0020037">
    <property type="term" value="F:heme binding"/>
    <property type="evidence" value="ECO:0007669"/>
    <property type="project" value="InterPro"/>
</dbReference>